<dbReference type="AlphaFoldDB" id="B8BQQ9"/>
<dbReference type="InterPro" id="IPR004859">
    <property type="entry name" value="Xrn1_N"/>
</dbReference>
<organism evidence="3 4">
    <name type="scientific">Thalassiosira pseudonana</name>
    <name type="common">Marine diatom</name>
    <name type="synonym">Cyclotella nana</name>
    <dbReference type="NCBI Taxonomy" id="35128"/>
    <lineage>
        <taxon>Eukaryota</taxon>
        <taxon>Sar</taxon>
        <taxon>Stramenopiles</taxon>
        <taxon>Ochrophyta</taxon>
        <taxon>Bacillariophyta</taxon>
        <taxon>Coscinodiscophyceae</taxon>
        <taxon>Thalassiosirophycidae</taxon>
        <taxon>Thalassiosirales</taxon>
        <taxon>Thalassiosiraceae</taxon>
        <taxon>Thalassiosira</taxon>
    </lineage>
</organism>
<keyword evidence="4" id="KW-1185">Reference proteome</keyword>
<dbReference type="PANTHER" id="PTHR12341">
    <property type="entry name" value="5'-&gt;3' EXORIBONUCLEASE"/>
    <property type="match status" value="1"/>
</dbReference>
<dbReference type="GO" id="GO:0003723">
    <property type="term" value="F:RNA binding"/>
    <property type="evidence" value="ECO:0000318"/>
    <property type="project" value="GO_Central"/>
</dbReference>
<sequence length="732" mass="82206">MQRRRRFGIYKKAEGQQRQMQVLKERGWRDSDFGFGFKGVNRGIDNIIMSKHDREQVSLNITPGTKYMDRVTDALLYWAWKCVSNPNWPDGTQSYERVKIYINPSYVPGEGEIKLLDWMMRGQEHSTPSSSQQQHKRMVHEGDSVAIIGGDSDLVLMGLVVPPSVTHNIHIILPREGKRNSFYRVSIWETTKMLTRLLKGDATYGSKKAKNKTNSCKKARQLTLAELSSAKMDAVVLIIMNGNDYLNKLRGGNGGFDAFFKSYLDVAKVWIEKRDDGGPNASLIHLDADNSLSINVPFALAFFRQLSTYSQQPRKPSKLTDRSDSVNSQLGVLNNLVEAKMIPAPMEFQTIRPGDSEYFQNELWEMNAKMKQNVTAMMEEVYGAGVEIVRLTLGPSSEDNFFSDQYKVETTVLGKSDGHGVITRMIKSGDGISGGGGRSYIFEVPHRQDSSMKATRHRLACLALEELFGIDNMEELFGYGDAKSNDEGVEDEDEDGFPDYGETRFSQSDPASYLGGLLWNLETYQTGCCSDYGYNYGRRASPTPCEIITFLESIEKEGKTNLSRRDLIGDTAALPLADGLTCLAALPYQAWNLVPEPYSLLVDTSNSEKFEELYRSCFHPTTNVFDPEAFEKKCRSEISKIKRKKKARSEPIDKDDAQQTVLDSVVTNNDSIGSSFRSAHSVHWDNFSKTLSIIGSSFSVTEKKPKDKGKQASCYALLQTPKNNREGNAIKE</sequence>
<dbReference type="GO" id="GO:0004534">
    <property type="term" value="F:5'-3' RNA exonuclease activity"/>
    <property type="evidence" value="ECO:0000318"/>
    <property type="project" value="GO_Central"/>
</dbReference>
<dbReference type="HOGENOM" id="CLU_378816_0_0_1"/>
<protein>
    <recommendedName>
        <fullName evidence="2">Xrn1 N-terminal domain-containing protein</fullName>
    </recommendedName>
</protein>
<dbReference type="KEGG" id="tps:THAPSDRAFT_20800"/>
<gene>
    <name evidence="3" type="ORF">THAPSDRAFT_20800</name>
</gene>
<dbReference type="Gene3D" id="3.40.50.12390">
    <property type="match status" value="1"/>
</dbReference>
<evidence type="ECO:0000259" key="2">
    <source>
        <dbReference type="Pfam" id="PF03159"/>
    </source>
</evidence>
<feature type="domain" description="Xrn1 N-terminal" evidence="2">
    <location>
        <begin position="2"/>
        <end position="172"/>
    </location>
</feature>
<evidence type="ECO:0000256" key="1">
    <source>
        <dbReference type="SAM" id="MobiDB-lite"/>
    </source>
</evidence>
<dbReference type="eggNOG" id="KOG2044">
    <property type="taxonomic scope" value="Eukaryota"/>
</dbReference>
<feature type="compositionally biased region" description="Basic and acidic residues" evidence="1">
    <location>
        <begin position="723"/>
        <end position="732"/>
    </location>
</feature>
<dbReference type="RefSeq" id="XP_002286186.1">
    <property type="nucleotide sequence ID" value="XM_002286150.1"/>
</dbReference>
<accession>B8BQQ9</accession>
<dbReference type="Pfam" id="PF03159">
    <property type="entry name" value="XRN_N"/>
    <property type="match status" value="1"/>
</dbReference>
<dbReference type="GO" id="GO:0005634">
    <property type="term" value="C:nucleus"/>
    <property type="evidence" value="ECO:0000318"/>
    <property type="project" value="GO_Central"/>
</dbReference>
<dbReference type="InParanoid" id="B8BQQ9"/>
<evidence type="ECO:0000313" key="4">
    <source>
        <dbReference type="Proteomes" id="UP000001449"/>
    </source>
</evidence>
<feature type="region of interest" description="Disordered" evidence="1">
    <location>
        <begin position="702"/>
        <end position="732"/>
    </location>
</feature>
<dbReference type="EMBL" id="CM000638">
    <property type="protein sequence ID" value="EED95827.1"/>
    <property type="molecule type" value="Genomic_DNA"/>
</dbReference>
<dbReference type="InterPro" id="IPR027073">
    <property type="entry name" value="5_3_exoribonuclease"/>
</dbReference>
<name>B8BQQ9_THAPS</name>
<evidence type="ECO:0000313" key="3">
    <source>
        <dbReference type="EMBL" id="EED95827.1"/>
    </source>
</evidence>
<dbReference type="STRING" id="35128.B8BQQ9"/>
<dbReference type="PaxDb" id="35128-Thaps20800"/>
<reference evidence="3 4" key="2">
    <citation type="journal article" date="2008" name="Nature">
        <title>The Phaeodactylum genome reveals the evolutionary history of diatom genomes.</title>
        <authorList>
            <person name="Bowler C."/>
            <person name="Allen A.E."/>
            <person name="Badger J.H."/>
            <person name="Grimwood J."/>
            <person name="Jabbari K."/>
            <person name="Kuo A."/>
            <person name="Maheswari U."/>
            <person name="Martens C."/>
            <person name="Maumus F."/>
            <person name="Otillar R.P."/>
            <person name="Rayko E."/>
            <person name="Salamov A."/>
            <person name="Vandepoele K."/>
            <person name="Beszteri B."/>
            <person name="Gruber A."/>
            <person name="Heijde M."/>
            <person name="Katinka M."/>
            <person name="Mock T."/>
            <person name="Valentin K."/>
            <person name="Verret F."/>
            <person name="Berges J.A."/>
            <person name="Brownlee C."/>
            <person name="Cadoret J.P."/>
            <person name="Chiovitti A."/>
            <person name="Choi C.J."/>
            <person name="Coesel S."/>
            <person name="De Martino A."/>
            <person name="Detter J.C."/>
            <person name="Durkin C."/>
            <person name="Falciatore A."/>
            <person name="Fournet J."/>
            <person name="Haruta M."/>
            <person name="Huysman M.J."/>
            <person name="Jenkins B.D."/>
            <person name="Jiroutova K."/>
            <person name="Jorgensen R.E."/>
            <person name="Joubert Y."/>
            <person name="Kaplan A."/>
            <person name="Kroger N."/>
            <person name="Kroth P.G."/>
            <person name="La Roche J."/>
            <person name="Lindquist E."/>
            <person name="Lommer M."/>
            <person name="Martin-Jezequel V."/>
            <person name="Lopez P.J."/>
            <person name="Lucas S."/>
            <person name="Mangogna M."/>
            <person name="McGinnis K."/>
            <person name="Medlin L.K."/>
            <person name="Montsant A."/>
            <person name="Oudot-Le Secq M.P."/>
            <person name="Napoli C."/>
            <person name="Obornik M."/>
            <person name="Parker M.S."/>
            <person name="Petit J.L."/>
            <person name="Porcel B.M."/>
            <person name="Poulsen N."/>
            <person name="Robison M."/>
            <person name="Rychlewski L."/>
            <person name="Rynearson T.A."/>
            <person name="Schmutz J."/>
            <person name="Shapiro H."/>
            <person name="Siaut M."/>
            <person name="Stanley M."/>
            <person name="Sussman M.R."/>
            <person name="Taylor A.R."/>
            <person name="Vardi A."/>
            <person name="von Dassow P."/>
            <person name="Vyverman W."/>
            <person name="Willis A."/>
            <person name="Wyrwicz L.S."/>
            <person name="Rokhsar D.S."/>
            <person name="Weissenbach J."/>
            <person name="Armbrust E.V."/>
            <person name="Green B.R."/>
            <person name="Van de Peer Y."/>
            <person name="Grigoriev I.V."/>
        </authorList>
    </citation>
    <scope>NUCLEOTIDE SEQUENCE [LARGE SCALE GENOMIC DNA]</scope>
    <source>
        <strain evidence="3 4">CCMP1335</strain>
    </source>
</reference>
<dbReference type="GO" id="GO:0000956">
    <property type="term" value="P:nuclear-transcribed mRNA catabolic process"/>
    <property type="evidence" value="ECO:0000318"/>
    <property type="project" value="GO_Central"/>
</dbReference>
<proteinExistence type="predicted"/>
<dbReference type="PANTHER" id="PTHR12341:SF41">
    <property type="entry name" value="5'-3' EXORIBONUCLEASE 2"/>
    <property type="match status" value="1"/>
</dbReference>
<dbReference type="GeneID" id="7451452"/>
<dbReference type="Proteomes" id="UP000001449">
    <property type="component" value="Chromosome 1"/>
</dbReference>
<reference evidence="3 4" key="1">
    <citation type="journal article" date="2004" name="Science">
        <title>The genome of the diatom Thalassiosira pseudonana: ecology, evolution, and metabolism.</title>
        <authorList>
            <person name="Armbrust E.V."/>
            <person name="Berges J.A."/>
            <person name="Bowler C."/>
            <person name="Green B.R."/>
            <person name="Martinez D."/>
            <person name="Putnam N.H."/>
            <person name="Zhou S."/>
            <person name="Allen A.E."/>
            <person name="Apt K.E."/>
            <person name="Bechner M."/>
            <person name="Brzezinski M.A."/>
            <person name="Chaal B.K."/>
            <person name="Chiovitti A."/>
            <person name="Davis A.K."/>
            <person name="Demarest M.S."/>
            <person name="Detter J.C."/>
            <person name="Glavina T."/>
            <person name="Goodstein D."/>
            <person name="Hadi M.Z."/>
            <person name="Hellsten U."/>
            <person name="Hildebrand M."/>
            <person name="Jenkins B.D."/>
            <person name="Jurka J."/>
            <person name="Kapitonov V.V."/>
            <person name="Kroger N."/>
            <person name="Lau W.W."/>
            <person name="Lane T.W."/>
            <person name="Larimer F.W."/>
            <person name="Lippmeier J.C."/>
            <person name="Lucas S."/>
            <person name="Medina M."/>
            <person name="Montsant A."/>
            <person name="Obornik M."/>
            <person name="Parker M.S."/>
            <person name="Palenik B."/>
            <person name="Pazour G.J."/>
            <person name="Richardson P.M."/>
            <person name="Rynearson T.A."/>
            <person name="Saito M.A."/>
            <person name="Schwartz D.C."/>
            <person name="Thamatrakoln K."/>
            <person name="Valentin K."/>
            <person name="Vardi A."/>
            <person name="Wilkerson F.P."/>
            <person name="Rokhsar D.S."/>
        </authorList>
    </citation>
    <scope>NUCLEOTIDE SEQUENCE [LARGE SCALE GENOMIC DNA]</scope>
    <source>
        <strain evidence="3 4">CCMP1335</strain>
    </source>
</reference>